<reference evidence="2" key="1">
    <citation type="journal article" date="2012" name="J. Bacteriol.">
        <title>Revised Genome Sequence of Burkholderia thailandensis MSMB43 with Improved Annotation.</title>
        <authorList>
            <person name="Zhuo Y."/>
            <person name="Liu L."/>
            <person name="Wang Q."/>
            <person name="Liu X."/>
            <person name="Ren B."/>
            <person name="Liu M."/>
            <person name="Ni P."/>
            <person name="Cheng Y.Q."/>
            <person name="Zhang L."/>
        </authorList>
    </citation>
    <scope>NUCLEOTIDE SEQUENCE [LARGE SCALE GENOMIC DNA]</scope>
    <source>
        <strain evidence="2">MSMB43</strain>
    </source>
</reference>
<sequence length="80" mass="8928">MLHISCEEGIMARKYIDCREFPSDMHCTVAMSADSDDELLEAAVQHAVSVHRHADSPELRAQLRTLFHDGTPPVDAPRQA</sequence>
<dbReference type="Pfam" id="PF06348">
    <property type="entry name" value="DUF1059"/>
    <property type="match status" value="1"/>
</dbReference>
<name>A0ABN0G1C3_9BURK</name>
<evidence type="ECO:0000313" key="1">
    <source>
        <dbReference type="EMBL" id="EIP86013.1"/>
    </source>
</evidence>
<evidence type="ECO:0000313" key="2">
    <source>
        <dbReference type="Proteomes" id="UP000004682"/>
    </source>
</evidence>
<proteinExistence type="predicted"/>
<dbReference type="InterPro" id="IPR009409">
    <property type="entry name" value="DUF1059"/>
</dbReference>
<evidence type="ECO:0008006" key="3">
    <source>
        <dbReference type="Google" id="ProtNLM"/>
    </source>
</evidence>
<protein>
    <recommendedName>
        <fullName evidence="3">DUF1059 domain-containing protein</fullName>
    </recommendedName>
</protein>
<keyword evidence="2" id="KW-1185">Reference proteome</keyword>
<dbReference type="EMBL" id="JH692065">
    <property type="protein sequence ID" value="EIP86013.1"/>
    <property type="molecule type" value="Genomic_DNA"/>
</dbReference>
<accession>A0ABN0G1C3</accession>
<organism evidence="1 2">
    <name type="scientific">Burkholderia humptydooensis MSMB43</name>
    <dbReference type="NCBI Taxonomy" id="441157"/>
    <lineage>
        <taxon>Bacteria</taxon>
        <taxon>Pseudomonadati</taxon>
        <taxon>Pseudomonadota</taxon>
        <taxon>Betaproteobacteria</taxon>
        <taxon>Burkholderiales</taxon>
        <taxon>Burkholderiaceae</taxon>
        <taxon>Burkholderia</taxon>
        <taxon>pseudomallei group</taxon>
    </lineage>
</organism>
<gene>
    <name evidence="1" type="ORF">A33K_17103</name>
</gene>
<dbReference type="Proteomes" id="UP000004682">
    <property type="component" value="Unassembled WGS sequence"/>
</dbReference>